<accession>A0AAD2JM89</accession>
<dbReference type="Proteomes" id="UP001295423">
    <property type="component" value="Unassembled WGS sequence"/>
</dbReference>
<reference evidence="2" key="1">
    <citation type="submission" date="2023-08" db="EMBL/GenBank/DDBJ databases">
        <authorList>
            <person name="Audoor S."/>
            <person name="Bilcke G."/>
        </authorList>
    </citation>
    <scope>NUCLEOTIDE SEQUENCE</scope>
</reference>
<organism evidence="2 3">
    <name type="scientific">Cylindrotheca closterium</name>
    <dbReference type="NCBI Taxonomy" id="2856"/>
    <lineage>
        <taxon>Eukaryota</taxon>
        <taxon>Sar</taxon>
        <taxon>Stramenopiles</taxon>
        <taxon>Ochrophyta</taxon>
        <taxon>Bacillariophyta</taxon>
        <taxon>Bacillariophyceae</taxon>
        <taxon>Bacillariophycidae</taxon>
        <taxon>Bacillariales</taxon>
        <taxon>Bacillariaceae</taxon>
        <taxon>Cylindrotheca</taxon>
    </lineage>
</organism>
<dbReference type="GO" id="GO:0003676">
    <property type="term" value="F:nucleic acid binding"/>
    <property type="evidence" value="ECO:0007669"/>
    <property type="project" value="InterPro"/>
</dbReference>
<feature type="domain" description="Integrase catalytic" evidence="1">
    <location>
        <begin position="1"/>
        <end position="119"/>
    </location>
</feature>
<gene>
    <name evidence="2" type="ORF">CYCCA115_LOCUS20443</name>
</gene>
<dbReference type="EMBL" id="CAKOGP040002169">
    <property type="protein sequence ID" value="CAJ1964042.1"/>
    <property type="molecule type" value="Genomic_DNA"/>
</dbReference>
<evidence type="ECO:0000259" key="1">
    <source>
        <dbReference type="PROSITE" id="PS50994"/>
    </source>
</evidence>
<name>A0AAD2JM89_9STRA</name>
<dbReference type="PROSITE" id="PS50994">
    <property type="entry name" value="INTEGRASE"/>
    <property type="match status" value="1"/>
</dbReference>
<protein>
    <recommendedName>
        <fullName evidence="1">Integrase catalytic domain-containing protein</fullName>
    </recommendedName>
</protein>
<dbReference type="AlphaFoldDB" id="A0AAD2JM89"/>
<evidence type="ECO:0000313" key="3">
    <source>
        <dbReference type="Proteomes" id="UP001295423"/>
    </source>
</evidence>
<dbReference type="InterPro" id="IPR012337">
    <property type="entry name" value="RNaseH-like_sf"/>
</dbReference>
<dbReference type="InterPro" id="IPR001584">
    <property type="entry name" value="Integrase_cat-core"/>
</dbReference>
<dbReference type="Gene3D" id="3.30.420.10">
    <property type="entry name" value="Ribonuclease H-like superfamily/Ribonuclease H"/>
    <property type="match status" value="1"/>
</dbReference>
<dbReference type="GO" id="GO:0015074">
    <property type="term" value="P:DNA integration"/>
    <property type="evidence" value="ECO:0007669"/>
    <property type="project" value="InterPro"/>
</dbReference>
<dbReference type="SUPFAM" id="SSF53098">
    <property type="entry name" value="Ribonuclease H-like"/>
    <property type="match status" value="1"/>
</dbReference>
<sequence length="168" mass="18832">MSSRIFGFLDIQNHTSAFMIKEVNCHNFQLKLQQWGICNALATSKNPSANAMCERMHHTVGNILQTRFNNNNNNNMAPNIQTTTQAVDYALTACNHAMRCSVSQSLKNNTPGEVVFAHDMFLNIPVIVNLLSIQEKRQALSIEGNSETADRTGPRYLNSRSSFGWVQN</sequence>
<dbReference type="InterPro" id="IPR036397">
    <property type="entry name" value="RNaseH_sf"/>
</dbReference>
<evidence type="ECO:0000313" key="2">
    <source>
        <dbReference type="EMBL" id="CAJ1964042.1"/>
    </source>
</evidence>
<keyword evidence="3" id="KW-1185">Reference proteome</keyword>
<proteinExistence type="predicted"/>
<comment type="caution">
    <text evidence="2">The sequence shown here is derived from an EMBL/GenBank/DDBJ whole genome shotgun (WGS) entry which is preliminary data.</text>
</comment>